<comment type="caution">
    <text evidence="1">The sequence shown here is derived from an EMBL/GenBank/DDBJ whole genome shotgun (WGS) entry which is preliminary data.</text>
</comment>
<gene>
    <name evidence="1" type="ORF">MLD38_011584</name>
</gene>
<dbReference type="EMBL" id="CM042883">
    <property type="protein sequence ID" value="KAI4373462.1"/>
    <property type="molecule type" value="Genomic_DNA"/>
</dbReference>
<reference evidence="2" key="1">
    <citation type="journal article" date="2023" name="Front. Plant Sci.">
        <title>Chromosomal-level genome assembly of Melastoma candidum provides insights into trichome evolution.</title>
        <authorList>
            <person name="Zhong Y."/>
            <person name="Wu W."/>
            <person name="Sun C."/>
            <person name="Zou P."/>
            <person name="Liu Y."/>
            <person name="Dai S."/>
            <person name="Zhou R."/>
        </authorList>
    </citation>
    <scope>NUCLEOTIDE SEQUENCE [LARGE SCALE GENOMIC DNA]</scope>
</reference>
<name>A0ACB9RBW1_9MYRT</name>
<sequence>MVLSRRLEYGFNGYQFCFPSEEIFVFATRKVVDSQVMPPKHDEVKFNPSIVELPVAAGHEMFTCAAVLRSSLQNVNSPVKSLGLNPSGCQSCSSRCQKQPPIEPEEGIAK</sequence>
<dbReference type="Proteomes" id="UP001057402">
    <property type="component" value="Chromosome 4"/>
</dbReference>
<keyword evidence="2" id="KW-1185">Reference proteome</keyword>
<evidence type="ECO:0000313" key="2">
    <source>
        <dbReference type="Proteomes" id="UP001057402"/>
    </source>
</evidence>
<accession>A0ACB9RBW1</accession>
<proteinExistence type="predicted"/>
<organism evidence="1 2">
    <name type="scientific">Melastoma candidum</name>
    <dbReference type="NCBI Taxonomy" id="119954"/>
    <lineage>
        <taxon>Eukaryota</taxon>
        <taxon>Viridiplantae</taxon>
        <taxon>Streptophyta</taxon>
        <taxon>Embryophyta</taxon>
        <taxon>Tracheophyta</taxon>
        <taxon>Spermatophyta</taxon>
        <taxon>Magnoliopsida</taxon>
        <taxon>eudicotyledons</taxon>
        <taxon>Gunneridae</taxon>
        <taxon>Pentapetalae</taxon>
        <taxon>rosids</taxon>
        <taxon>malvids</taxon>
        <taxon>Myrtales</taxon>
        <taxon>Melastomataceae</taxon>
        <taxon>Melastomatoideae</taxon>
        <taxon>Melastomateae</taxon>
        <taxon>Melastoma</taxon>
    </lineage>
</organism>
<evidence type="ECO:0000313" key="1">
    <source>
        <dbReference type="EMBL" id="KAI4373462.1"/>
    </source>
</evidence>
<protein>
    <submittedName>
        <fullName evidence="1">Uncharacterized protein</fullName>
    </submittedName>
</protein>